<evidence type="ECO:0000313" key="1">
    <source>
        <dbReference type="EMBL" id="ETV71120.1"/>
    </source>
</evidence>
<dbReference type="AlphaFoldDB" id="W4FUF5"/>
<organism evidence="1">
    <name type="scientific">Aphanomyces astaci</name>
    <name type="common">Crayfish plague agent</name>
    <dbReference type="NCBI Taxonomy" id="112090"/>
    <lineage>
        <taxon>Eukaryota</taxon>
        <taxon>Sar</taxon>
        <taxon>Stramenopiles</taxon>
        <taxon>Oomycota</taxon>
        <taxon>Saprolegniomycetes</taxon>
        <taxon>Saprolegniales</taxon>
        <taxon>Verrucalvaceae</taxon>
        <taxon>Aphanomyces</taxon>
    </lineage>
</organism>
<dbReference type="EMBL" id="KI913162">
    <property type="protein sequence ID" value="ETV71120.1"/>
    <property type="molecule type" value="Genomic_DNA"/>
</dbReference>
<accession>W4FUF5</accession>
<dbReference type="GeneID" id="20815514"/>
<proteinExistence type="predicted"/>
<name>W4FUF5_APHAT</name>
<protein>
    <submittedName>
        <fullName evidence="1">Uncharacterized protein</fullName>
    </submittedName>
</protein>
<dbReference type="RefSeq" id="XP_009839366.1">
    <property type="nucleotide sequence ID" value="XM_009841064.1"/>
</dbReference>
<gene>
    <name evidence="1" type="ORF">H257_13518</name>
</gene>
<reference evidence="1" key="1">
    <citation type="submission" date="2013-12" db="EMBL/GenBank/DDBJ databases">
        <title>The Genome Sequence of Aphanomyces astaci APO3.</title>
        <authorList>
            <consortium name="The Broad Institute Genomics Platform"/>
            <person name="Russ C."/>
            <person name="Tyler B."/>
            <person name="van West P."/>
            <person name="Dieguez-Uribeondo J."/>
            <person name="Young S.K."/>
            <person name="Zeng Q."/>
            <person name="Gargeya S."/>
            <person name="Fitzgerald M."/>
            <person name="Abouelleil A."/>
            <person name="Alvarado L."/>
            <person name="Chapman S.B."/>
            <person name="Gainer-Dewar J."/>
            <person name="Goldberg J."/>
            <person name="Griggs A."/>
            <person name="Gujja S."/>
            <person name="Hansen M."/>
            <person name="Howarth C."/>
            <person name="Imamovic A."/>
            <person name="Ireland A."/>
            <person name="Larimer J."/>
            <person name="McCowan C."/>
            <person name="Murphy C."/>
            <person name="Pearson M."/>
            <person name="Poon T.W."/>
            <person name="Priest M."/>
            <person name="Roberts A."/>
            <person name="Saif S."/>
            <person name="Shea T."/>
            <person name="Sykes S."/>
            <person name="Wortman J."/>
            <person name="Nusbaum C."/>
            <person name="Birren B."/>
        </authorList>
    </citation>
    <scope>NUCLEOTIDE SEQUENCE [LARGE SCALE GENOMIC DNA]</scope>
    <source>
        <strain evidence="1">APO3</strain>
    </source>
</reference>
<sequence>MGRVHDLAQEVHPPQHFDLAWKVNRPFLVVLGVLHEHFPRRMCVGIFNGNHKADVAQLHGFVGLLAPQPVLGLVYNNAFPPQPGCREEKPRDFFHVQPVPARDFIVVVAFRARLNPFARLSPLPD</sequence>
<dbReference type="VEuPathDB" id="FungiDB:H257_13518"/>